<accession>A0A386JAI1</accession>
<protein>
    <submittedName>
        <fullName evidence="1">Uncharacterized protein</fullName>
    </submittedName>
</protein>
<name>A0A386JAI1_9VIRU</name>
<dbReference type="EMBL" id="KU170628">
    <property type="protein sequence ID" value="AYD68222.1"/>
    <property type="molecule type" value="Genomic_DNA"/>
</dbReference>
<proteinExistence type="predicted"/>
<evidence type="ECO:0000313" key="2">
    <source>
        <dbReference type="Proteomes" id="UP000316643"/>
    </source>
</evidence>
<evidence type="ECO:0000313" key="1">
    <source>
        <dbReference type="EMBL" id="AYD68222.1"/>
    </source>
</evidence>
<reference evidence="1 2" key="1">
    <citation type="journal article" date="2017" name="Virol. Sin.">
        <title>Genome analysis of Heliothis virescens ascovirus 3h isolated from China.</title>
        <authorList>
            <person name="Huang G.H."/>
            <person name="Hou D.H."/>
            <person name="Wang M."/>
            <person name="Cheng X.W."/>
            <person name="Hu Z."/>
        </authorList>
    </citation>
    <scope>NUCLEOTIDE SEQUENCE [LARGE SCALE GENOMIC DNA]</scope>
    <source>
        <strain evidence="1">HvAV-3h</strain>
    </source>
</reference>
<organism evidence="1 2">
    <name type="scientific">Heliothis virescens ascovirus 3h</name>
    <dbReference type="NCBI Taxonomy" id="1268039"/>
    <lineage>
        <taxon>Viruses</taxon>
        <taxon>Varidnaviria</taxon>
        <taxon>Bamfordvirae</taxon>
        <taxon>Nucleocytoviricota</taxon>
        <taxon>Megaviricetes</taxon>
        <taxon>Pimascovirales</taxon>
        <taxon>Pimascovirales incertae sedis</taxon>
        <taxon>Ascoviridae</taxon>
        <taxon>Ascovirus</taxon>
    </lineage>
</organism>
<sequence>MGVSVRVILQSLLVLFRYDSLLNRILMVLPCEELKPMGPLSLLRQLPKLGEVPVLQDAYFLDAHGHVVRYERVLREFRSTLEWIRLPPIDSVDCALTDDVDFVAKQCVAACEISEDSDAARVLSFYDVQIKSFIELNPATNAVSVIVQFDNACHILMMDLRYMVGGDTETTHDGHTIIEASPDWYTHHLRALTTDTIELDDNNITCSIDPINPESIFGVAKIVSYPLTFE</sequence>
<dbReference type="Proteomes" id="UP000316643">
    <property type="component" value="Genome"/>
</dbReference>